<dbReference type="PANTHER" id="PTHR34610">
    <property type="entry name" value="SSL7007 PROTEIN"/>
    <property type="match status" value="1"/>
</dbReference>
<dbReference type="Proteomes" id="UP000229699">
    <property type="component" value="Unassembled WGS sequence"/>
</dbReference>
<feature type="domain" description="PIN" evidence="1">
    <location>
        <begin position="10"/>
        <end position="119"/>
    </location>
</feature>
<accession>A0A2H0C0W0</accession>
<proteinExistence type="predicted"/>
<protein>
    <submittedName>
        <fullName evidence="2">Putative toxin-antitoxin system toxin component, PIN family</fullName>
    </submittedName>
</protein>
<sequence>MRKGKKTPTVFFNASVIIAGFISPDGGSAKLLRYVKENKIKGIISEIIYDEVMRKTAKIGLFTDEVKRKLYLIFGGIIKAPDEKLVKKFNSIVIDLGDSHVLASSIEAKANFLVTLDKKHLLILAGKIKGLKIVSPKQLIERF</sequence>
<name>A0A2H0C0W0_9BACT</name>
<reference evidence="2 3" key="1">
    <citation type="submission" date="2017-09" db="EMBL/GenBank/DDBJ databases">
        <title>Depth-based differentiation of microbial function through sediment-hosted aquifers and enrichment of novel symbionts in the deep terrestrial subsurface.</title>
        <authorList>
            <person name="Probst A.J."/>
            <person name="Ladd B."/>
            <person name="Jarett J.K."/>
            <person name="Geller-Mcgrath D.E."/>
            <person name="Sieber C.M."/>
            <person name="Emerson J.B."/>
            <person name="Anantharaman K."/>
            <person name="Thomas B.C."/>
            <person name="Malmstrom R."/>
            <person name="Stieglmeier M."/>
            <person name="Klingl A."/>
            <person name="Woyke T."/>
            <person name="Ryan C.M."/>
            <person name="Banfield J.F."/>
        </authorList>
    </citation>
    <scope>NUCLEOTIDE SEQUENCE [LARGE SCALE GENOMIC DNA]</scope>
    <source>
        <strain evidence="2">CG22_combo_CG10-13_8_21_14_all_34_12</strain>
    </source>
</reference>
<dbReference type="InterPro" id="IPR002716">
    <property type="entry name" value="PIN_dom"/>
</dbReference>
<dbReference type="EMBL" id="PCTC01000043">
    <property type="protein sequence ID" value="PIP63524.1"/>
    <property type="molecule type" value="Genomic_DNA"/>
</dbReference>
<dbReference type="NCBIfam" id="TIGR00305">
    <property type="entry name" value="putative toxin-antitoxin system toxin component, PIN family"/>
    <property type="match status" value="1"/>
</dbReference>
<dbReference type="SUPFAM" id="SSF88723">
    <property type="entry name" value="PIN domain-like"/>
    <property type="match status" value="1"/>
</dbReference>
<dbReference type="PANTHER" id="PTHR34610:SF3">
    <property type="entry name" value="SSL7007 PROTEIN"/>
    <property type="match status" value="1"/>
</dbReference>
<dbReference type="InterPro" id="IPR002850">
    <property type="entry name" value="PIN_toxin-like"/>
</dbReference>
<evidence type="ECO:0000313" key="2">
    <source>
        <dbReference type="EMBL" id="PIP63524.1"/>
    </source>
</evidence>
<evidence type="ECO:0000313" key="3">
    <source>
        <dbReference type="Proteomes" id="UP000229699"/>
    </source>
</evidence>
<organism evidence="2 3">
    <name type="scientific">Candidatus Roizmanbacteria bacterium CG22_combo_CG10-13_8_21_14_all_34_12</name>
    <dbReference type="NCBI Taxonomy" id="1974860"/>
    <lineage>
        <taxon>Bacteria</taxon>
        <taxon>Candidatus Roizmaniibacteriota</taxon>
    </lineage>
</organism>
<dbReference type="AlphaFoldDB" id="A0A2H0C0W0"/>
<comment type="caution">
    <text evidence="2">The sequence shown here is derived from an EMBL/GenBank/DDBJ whole genome shotgun (WGS) entry which is preliminary data.</text>
</comment>
<gene>
    <name evidence="2" type="ORF">COW97_02050</name>
</gene>
<evidence type="ECO:0000259" key="1">
    <source>
        <dbReference type="Pfam" id="PF13470"/>
    </source>
</evidence>
<dbReference type="InterPro" id="IPR029060">
    <property type="entry name" value="PIN-like_dom_sf"/>
</dbReference>
<dbReference type="Pfam" id="PF13470">
    <property type="entry name" value="PIN_3"/>
    <property type="match status" value="1"/>
</dbReference>